<dbReference type="GO" id="GO:0008641">
    <property type="term" value="F:ubiquitin-like modifier activating enzyme activity"/>
    <property type="evidence" value="ECO:0007669"/>
    <property type="project" value="InterPro"/>
</dbReference>
<dbReference type="GO" id="GO:0005524">
    <property type="term" value="F:ATP binding"/>
    <property type="evidence" value="ECO:0007669"/>
    <property type="project" value="UniProtKB-KW"/>
</dbReference>
<evidence type="ECO:0000313" key="12">
    <source>
        <dbReference type="EMBL" id="SFN95483.1"/>
    </source>
</evidence>
<keyword evidence="6" id="KW-0067">ATP-binding</keyword>
<dbReference type="Proteomes" id="UP000242869">
    <property type="component" value="Unassembled WGS sequence"/>
</dbReference>
<dbReference type="EMBL" id="FOVE01000023">
    <property type="protein sequence ID" value="SFN95483.1"/>
    <property type="molecule type" value="Genomic_DNA"/>
</dbReference>
<gene>
    <name evidence="12" type="ORF">SAMN05660284_02605</name>
</gene>
<evidence type="ECO:0000256" key="4">
    <source>
        <dbReference type="ARBA" id="ARBA00022692"/>
    </source>
</evidence>
<comment type="subcellular location">
    <subcellularLocation>
        <location evidence="1">Membrane</location>
        <topology evidence="1">Single-pass membrane protein</topology>
    </subcellularLocation>
</comment>
<dbReference type="InterPro" id="IPR045886">
    <property type="entry name" value="ThiF/MoeB/HesA"/>
</dbReference>
<dbReference type="SUPFAM" id="SSF69572">
    <property type="entry name" value="Activating enzymes of the ubiquitin-like proteins"/>
    <property type="match status" value="1"/>
</dbReference>
<dbReference type="GO" id="GO:0061503">
    <property type="term" value="F:tRNA threonylcarbamoyladenosine dehydratase"/>
    <property type="evidence" value="ECO:0007669"/>
    <property type="project" value="TreeGrafter"/>
</dbReference>
<dbReference type="InterPro" id="IPR035985">
    <property type="entry name" value="Ubiquitin-activating_enz"/>
</dbReference>
<reference evidence="13" key="1">
    <citation type="submission" date="2016-10" db="EMBL/GenBank/DDBJ databases">
        <authorList>
            <person name="Varghese N."/>
            <person name="Submissions S."/>
        </authorList>
    </citation>
    <scope>NUCLEOTIDE SEQUENCE [LARGE SCALE GENOMIC DNA]</scope>
    <source>
        <strain evidence="13">DSM 6150</strain>
    </source>
</reference>
<keyword evidence="3" id="KW-0436">Ligase</keyword>
<evidence type="ECO:0000256" key="5">
    <source>
        <dbReference type="ARBA" id="ARBA00022741"/>
    </source>
</evidence>
<evidence type="ECO:0000256" key="8">
    <source>
        <dbReference type="ARBA" id="ARBA00023136"/>
    </source>
</evidence>
<keyword evidence="4" id="KW-0812">Transmembrane</keyword>
<protein>
    <recommendedName>
        <fullName evidence="9">tRNA threonylcarbamoyladenosine dehydratase</fullName>
    </recommendedName>
    <alternativeName>
        <fullName evidence="10">t(6)A37 dehydratase</fullName>
    </alternativeName>
</protein>
<dbReference type="Gene3D" id="3.40.50.720">
    <property type="entry name" value="NAD(P)-binding Rossmann-like Domain"/>
    <property type="match status" value="1"/>
</dbReference>
<dbReference type="NCBIfam" id="NF011696">
    <property type="entry name" value="PRK15116.1"/>
    <property type="match status" value="1"/>
</dbReference>
<evidence type="ECO:0000256" key="9">
    <source>
        <dbReference type="ARBA" id="ARBA00074884"/>
    </source>
</evidence>
<evidence type="ECO:0000256" key="1">
    <source>
        <dbReference type="ARBA" id="ARBA00004167"/>
    </source>
</evidence>
<evidence type="ECO:0000256" key="2">
    <source>
        <dbReference type="ARBA" id="ARBA00009919"/>
    </source>
</evidence>
<keyword evidence="7" id="KW-1133">Transmembrane helix</keyword>
<dbReference type="GO" id="GO:0016020">
    <property type="term" value="C:membrane"/>
    <property type="evidence" value="ECO:0007669"/>
    <property type="project" value="UniProtKB-SubCell"/>
</dbReference>
<evidence type="ECO:0000259" key="11">
    <source>
        <dbReference type="Pfam" id="PF00899"/>
    </source>
</evidence>
<dbReference type="Pfam" id="PF00899">
    <property type="entry name" value="ThiF"/>
    <property type="match status" value="1"/>
</dbReference>
<dbReference type="GO" id="GO:0061504">
    <property type="term" value="P:cyclic threonylcarbamoyladenosine biosynthetic process"/>
    <property type="evidence" value="ECO:0007669"/>
    <property type="project" value="TreeGrafter"/>
</dbReference>
<evidence type="ECO:0000256" key="10">
    <source>
        <dbReference type="ARBA" id="ARBA00083375"/>
    </source>
</evidence>
<comment type="similarity">
    <text evidence="2">Belongs to the HesA/MoeB/ThiF family.</text>
</comment>
<keyword evidence="5" id="KW-0547">Nucleotide-binding</keyword>
<dbReference type="CDD" id="cd00755">
    <property type="entry name" value="YgdL_like"/>
    <property type="match status" value="1"/>
</dbReference>
<organism evidence="12 13">
    <name type="scientific">Formivibrio citricus</name>
    <dbReference type="NCBI Taxonomy" id="83765"/>
    <lineage>
        <taxon>Bacteria</taxon>
        <taxon>Pseudomonadati</taxon>
        <taxon>Pseudomonadota</taxon>
        <taxon>Betaproteobacteria</taxon>
        <taxon>Neisseriales</taxon>
        <taxon>Chitinibacteraceae</taxon>
        <taxon>Formivibrio</taxon>
    </lineage>
</organism>
<dbReference type="FunFam" id="3.40.50.720:FF:000096">
    <property type="entry name" value="tRNA cyclic N6-threonylcarbamoyladenosine(37) synthase TcdA"/>
    <property type="match status" value="1"/>
</dbReference>
<dbReference type="PANTHER" id="PTHR43267:SF1">
    <property type="entry name" value="TRNA THREONYLCARBAMOYLADENOSINE DEHYDRATASE"/>
    <property type="match status" value="1"/>
</dbReference>
<feature type="domain" description="THIF-type NAD/FAD binding fold" evidence="11">
    <location>
        <begin position="17"/>
        <end position="172"/>
    </location>
</feature>
<evidence type="ECO:0000256" key="6">
    <source>
        <dbReference type="ARBA" id="ARBA00022840"/>
    </source>
</evidence>
<evidence type="ECO:0000256" key="3">
    <source>
        <dbReference type="ARBA" id="ARBA00022598"/>
    </source>
</evidence>
<name>A0A1I5D8H9_9NEIS</name>
<proteinExistence type="inferred from homology"/>
<dbReference type="AlphaFoldDB" id="A0A1I5D8H9"/>
<evidence type="ECO:0000313" key="13">
    <source>
        <dbReference type="Proteomes" id="UP000242869"/>
    </source>
</evidence>
<dbReference type="InterPro" id="IPR000594">
    <property type="entry name" value="ThiF_NAD_FAD-bd"/>
</dbReference>
<dbReference type="STRING" id="83765.SAMN05660284_02605"/>
<sequence length="260" mass="27967">MTGLDSSYERRFGGIARLYGQAALEKFSHAHVCVIGVGGVGSWAAEALVRSGIGRITLIDFDDLCVSNTNRQLPALDGNYGKPKVEVLAQRFAQINPECKIETIADFIGPETFDAYLARDYDFVVDAIDSLKSKAALIAECHKRKLPVIMSGGAGGQIDPTQVRIDDLACTTHDPLASKVRAILRREYGFARGEKKMGVPCVYSTEQLVYPQSDGTVCAQKPQEGGARDCESGFGAALCVTGTFGFAAASHVLRTLSRKV</sequence>
<dbReference type="OrthoDB" id="9804150at2"/>
<evidence type="ECO:0000256" key="7">
    <source>
        <dbReference type="ARBA" id="ARBA00022989"/>
    </source>
</evidence>
<accession>A0A1I5D8H9</accession>
<keyword evidence="13" id="KW-1185">Reference proteome</keyword>
<dbReference type="RefSeq" id="WP_091197549.1">
    <property type="nucleotide sequence ID" value="NZ_FOVE01000023.1"/>
</dbReference>
<dbReference type="PANTHER" id="PTHR43267">
    <property type="entry name" value="TRNA THREONYLCARBAMOYLADENOSINE DEHYDRATASE"/>
    <property type="match status" value="1"/>
</dbReference>
<keyword evidence="8" id="KW-0472">Membrane</keyword>